<keyword evidence="2" id="KW-0732">Signal</keyword>
<dbReference type="Proteomes" id="UP000024635">
    <property type="component" value="Unassembled WGS sequence"/>
</dbReference>
<gene>
    <name evidence="3" type="primary">Acey_s0077.g1094</name>
    <name evidence="3" type="ORF">Y032_0077g1094</name>
</gene>
<organism evidence="3 4">
    <name type="scientific">Ancylostoma ceylanicum</name>
    <dbReference type="NCBI Taxonomy" id="53326"/>
    <lineage>
        <taxon>Eukaryota</taxon>
        <taxon>Metazoa</taxon>
        <taxon>Ecdysozoa</taxon>
        <taxon>Nematoda</taxon>
        <taxon>Chromadorea</taxon>
        <taxon>Rhabditida</taxon>
        <taxon>Rhabditina</taxon>
        <taxon>Rhabditomorpha</taxon>
        <taxon>Strongyloidea</taxon>
        <taxon>Ancylostomatidae</taxon>
        <taxon>Ancylostomatinae</taxon>
        <taxon>Ancylostoma</taxon>
    </lineage>
</organism>
<comment type="caution">
    <text evidence="3">The sequence shown here is derived from an EMBL/GenBank/DDBJ whole genome shotgun (WGS) entry which is preliminary data.</text>
</comment>
<evidence type="ECO:0008006" key="5">
    <source>
        <dbReference type="Google" id="ProtNLM"/>
    </source>
</evidence>
<evidence type="ECO:0000313" key="4">
    <source>
        <dbReference type="Proteomes" id="UP000024635"/>
    </source>
</evidence>
<dbReference type="OrthoDB" id="5787264at2759"/>
<sequence length="71" mass="7984">MLPPVVGLHLHLVRFLLLLHLKIKAYCRLCGRTTRASRRRVGSESSLHTDSTLKPVDGSSILNNKNMLSYV</sequence>
<evidence type="ECO:0000313" key="3">
    <source>
        <dbReference type="EMBL" id="EYC06226.1"/>
    </source>
</evidence>
<accession>A0A016TTZ4</accession>
<reference evidence="4" key="1">
    <citation type="journal article" date="2015" name="Nat. Genet.">
        <title>The genome and transcriptome of the zoonotic hookworm Ancylostoma ceylanicum identify infection-specific gene families.</title>
        <authorList>
            <person name="Schwarz E.M."/>
            <person name="Hu Y."/>
            <person name="Antoshechkin I."/>
            <person name="Miller M.M."/>
            <person name="Sternberg P.W."/>
            <person name="Aroian R.V."/>
        </authorList>
    </citation>
    <scope>NUCLEOTIDE SEQUENCE</scope>
    <source>
        <strain evidence="4">HY135</strain>
    </source>
</reference>
<evidence type="ECO:0000256" key="2">
    <source>
        <dbReference type="SAM" id="SignalP"/>
    </source>
</evidence>
<evidence type="ECO:0000256" key="1">
    <source>
        <dbReference type="SAM" id="MobiDB-lite"/>
    </source>
</evidence>
<feature type="region of interest" description="Disordered" evidence="1">
    <location>
        <begin position="34"/>
        <end position="71"/>
    </location>
</feature>
<feature type="chain" id="PRO_5001487981" description="Secreted protein" evidence="2">
    <location>
        <begin position="28"/>
        <end position="71"/>
    </location>
</feature>
<dbReference type="EMBL" id="JARK01001413">
    <property type="protein sequence ID" value="EYC06226.1"/>
    <property type="molecule type" value="Genomic_DNA"/>
</dbReference>
<name>A0A016TTZ4_9BILA</name>
<dbReference type="AlphaFoldDB" id="A0A016TTZ4"/>
<feature type="compositionally biased region" description="Polar residues" evidence="1">
    <location>
        <begin position="60"/>
        <end position="71"/>
    </location>
</feature>
<proteinExistence type="predicted"/>
<feature type="signal peptide" evidence="2">
    <location>
        <begin position="1"/>
        <end position="27"/>
    </location>
</feature>
<keyword evidence="4" id="KW-1185">Reference proteome</keyword>
<feature type="compositionally biased region" description="Polar residues" evidence="1">
    <location>
        <begin position="43"/>
        <end position="52"/>
    </location>
</feature>
<protein>
    <recommendedName>
        <fullName evidence="5">Secreted protein</fullName>
    </recommendedName>
</protein>